<proteinExistence type="predicted"/>
<dbReference type="AlphaFoldDB" id="A0AA38LN27"/>
<reference evidence="1 2" key="1">
    <citation type="journal article" date="2021" name="Nat. Plants">
        <title>The Taxus genome provides insights into paclitaxel biosynthesis.</title>
        <authorList>
            <person name="Xiong X."/>
            <person name="Gou J."/>
            <person name="Liao Q."/>
            <person name="Li Y."/>
            <person name="Zhou Q."/>
            <person name="Bi G."/>
            <person name="Li C."/>
            <person name="Du R."/>
            <person name="Wang X."/>
            <person name="Sun T."/>
            <person name="Guo L."/>
            <person name="Liang H."/>
            <person name="Lu P."/>
            <person name="Wu Y."/>
            <person name="Zhang Z."/>
            <person name="Ro D.K."/>
            <person name="Shang Y."/>
            <person name="Huang S."/>
            <person name="Yan J."/>
        </authorList>
    </citation>
    <scope>NUCLEOTIDE SEQUENCE [LARGE SCALE GENOMIC DNA]</scope>
    <source>
        <strain evidence="1">Ta-2019</strain>
    </source>
</reference>
<dbReference type="InterPro" id="IPR025322">
    <property type="entry name" value="PADRE_dom"/>
</dbReference>
<feature type="non-terminal residue" evidence="1">
    <location>
        <position position="1"/>
    </location>
</feature>
<dbReference type="Pfam" id="PF14009">
    <property type="entry name" value="PADRE"/>
    <property type="match status" value="1"/>
</dbReference>
<dbReference type="Proteomes" id="UP000824469">
    <property type="component" value="Unassembled WGS sequence"/>
</dbReference>
<name>A0AA38LN27_TAXCH</name>
<dbReference type="OMA" id="CNNGDED"/>
<dbReference type="PANTHER" id="PTHR33052">
    <property type="entry name" value="DUF4228 DOMAIN PROTEIN-RELATED"/>
    <property type="match status" value="1"/>
</dbReference>
<organism evidence="1 2">
    <name type="scientific">Taxus chinensis</name>
    <name type="common">Chinese yew</name>
    <name type="synonym">Taxus wallichiana var. chinensis</name>
    <dbReference type="NCBI Taxonomy" id="29808"/>
    <lineage>
        <taxon>Eukaryota</taxon>
        <taxon>Viridiplantae</taxon>
        <taxon>Streptophyta</taxon>
        <taxon>Embryophyta</taxon>
        <taxon>Tracheophyta</taxon>
        <taxon>Spermatophyta</taxon>
        <taxon>Pinopsida</taxon>
        <taxon>Pinidae</taxon>
        <taxon>Conifers II</taxon>
        <taxon>Cupressales</taxon>
        <taxon>Taxaceae</taxon>
        <taxon>Taxus</taxon>
    </lineage>
</organism>
<dbReference type="EMBL" id="JAHRHJ020000002">
    <property type="protein sequence ID" value="KAH9327277.1"/>
    <property type="molecule type" value="Genomic_DNA"/>
</dbReference>
<gene>
    <name evidence="1" type="ORF">KI387_007455</name>
</gene>
<evidence type="ECO:0000313" key="1">
    <source>
        <dbReference type="EMBL" id="KAH9327277.1"/>
    </source>
</evidence>
<accession>A0AA38LN27</accession>
<protein>
    <submittedName>
        <fullName evidence="1">Uncharacterized protein</fullName>
    </submittedName>
</protein>
<comment type="caution">
    <text evidence="1">The sequence shown here is derived from an EMBL/GenBank/DDBJ whole genome shotgun (WGS) entry which is preliminary data.</text>
</comment>
<sequence length="111" mass="12848">LQAGHRVAALTAEEELERGNVYALLPMHKLRSVLSDSDMDVYHHTKKKRMSSNSKILPLCNNGDEDVVEKKTLPKLEVSEEEIEGMKMRMLRGRNWKPRLHTIEESLSFKF</sequence>
<evidence type="ECO:0000313" key="2">
    <source>
        <dbReference type="Proteomes" id="UP000824469"/>
    </source>
</evidence>
<keyword evidence="2" id="KW-1185">Reference proteome</keyword>